<dbReference type="EMBL" id="JAELUR010000001">
    <property type="protein sequence ID" value="KAG7438432.1"/>
    <property type="molecule type" value="Genomic_DNA"/>
</dbReference>
<dbReference type="Gene3D" id="3.20.20.300">
    <property type="entry name" value="Glycoside hydrolase, family 3, N-terminal domain"/>
    <property type="match status" value="1"/>
</dbReference>
<evidence type="ECO:0000313" key="24">
    <source>
        <dbReference type="EMBL" id="KAG7438432.1"/>
    </source>
</evidence>
<dbReference type="FunFam" id="3.20.20.300:FF:000002">
    <property type="entry name" value="Probable beta-glucosidase"/>
    <property type="match status" value="1"/>
</dbReference>
<keyword evidence="7 22" id="KW-0732">Signal</keyword>
<gene>
    <name evidence="24" type="primary">bglG-0</name>
    <name evidence="24" type="ORF">Forpi1262_v001974</name>
</gene>
<dbReference type="SMART" id="SM01217">
    <property type="entry name" value="Fn3_like"/>
    <property type="match status" value="1"/>
</dbReference>
<dbReference type="GO" id="GO:0008422">
    <property type="term" value="F:beta-glucosidase activity"/>
    <property type="evidence" value="ECO:0007669"/>
    <property type="project" value="UniProtKB-EC"/>
</dbReference>
<accession>A0A8J5QK35</accession>
<evidence type="ECO:0000256" key="1">
    <source>
        <dbReference type="ARBA" id="ARBA00000448"/>
    </source>
</evidence>
<sequence length="785" mass="86107">MLKIALYALSLGGALGTPLEPDTKNLEWRVEPHLNWAAAETKAKQFAAKLNLTEKTRMLTGVIALGTAPCVGNIMPIERVGFKGICMQDGVSGVNLADLVSVFPSGIVAAASWDKELMYQRGKAMGKEFRAKGINVALGPAAGPLGRNPQGGRNWEGFSPDPYLSGLAMKQTIEAIQSENVQTCAKHIVGNEQETQRSYTINENGTRIEGISSNIDDRTLHELYMWPFADAIRAGTTSMMCSYNRLNHTYACENSPLLKDIVRDELGFKGYIMSDWFATHSGAKSINSGLDLNMPGSYDTSTIPTGESYWGANITTMIKDGSVKEERLDEMVRRIMTPYYFMAQDQSSYPTVDPSLPYTFAAWQSVLELLPSPPPSSRDVRKDHVKLIRKMGAEATVLLKNTNNILPLKGIRSIGVFGNDAADPSEGLIVNNQFEIGTLDIGSGAGSVRHTYVVSPLEAIRAHAKKIGARVQHLVHNKVTAAGNFASIYPIPEVCLIFLNSFAGETRDRQSLEADWNSTLVVNNVARMCPKTIVVTHSPGVSVMPWANNPNVTAILAAHYPGQETGAAIVDVLWGNVNPSGRLPYTTPKTAKDYGFPLTVLNDSEVTSPESWEVDFTEGLMIDYRHFDSQDIEPLYEFGFGLSYTEFELGKTLKTRKLAGNLSPKPDARKKVQPGGNPDLWVPVLRLETTVKNAGRVAGATVPQLYVSLPKESVPEGTPIQVLRGFEKVRLRPGESKKVTFELLRRDVSYWDVTQQTWIIPSGDISFKVGFSSRDTRAISKVSLL</sequence>
<evidence type="ECO:0000256" key="13">
    <source>
        <dbReference type="ARBA" id="ARBA00024983"/>
    </source>
</evidence>
<keyword evidence="10" id="KW-0119">Carbohydrate metabolism</keyword>
<dbReference type="InterPro" id="IPR013783">
    <property type="entry name" value="Ig-like_fold"/>
</dbReference>
<dbReference type="AlphaFoldDB" id="A0A8J5QK35"/>
<evidence type="ECO:0000256" key="21">
    <source>
        <dbReference type="ARBA" id="ARBA00083611"/>
    </source>
</evidence>
<evidence type="ECO:0000256" key="22">
    <source>
        <dbReference type="SAM" id="SignalP"/>
    </source>
</evidence>
<evidence type="ECO:0000259" key="23">
    <source>
        <dbReference type="SMART" id="SM01217"/>
    </source>
</evidence>
<dbReference type="GO" id="GO:0005576">
    <property type="term" value="C:extracellular region"/>
    <property type="evidence" value="ECO:0007669"/>
    <property type="project" value="UniProtKB-SubCell"/>
</dbReference>
<dbReference type="Pfam" id="PF00933">
    <property type="entry name" value="Glyco_hydro_3"/>
    <property type="match status" value="1"/>
</dbReference>
<feature type="chain" id="PRO_5035229500" description="Beta-glucosidase cel3A" evidence="22">
    <location>
        <begin position="17"/>
        <end position="785"/>
    </location>
</feature>
<evidence type="ECO:0000256" key="4">
    <source>
        <dbReference type="ARBA" id="ARBA00005336"/>
    </source>
</evidence>
<evidence type="ECO:0000256" key="17">
    <source>
        <dbReference type="ARBA" id="ARBA00041808"/>
    </source>
</evidence>
<keyword evidence="12" id="KW-0624">Polysaccharide degradation</keyword>
<evidence type="ECO:0000256" key="19">
    <source>
        <dbReference type="ARBA" id="ARBA00078013"/>
    </source>
</evidence>
<dbReference type="InterPro" id="IPR036881">
    <property type="entry name" value="Glyco_hydro_3_C_sf"/>
</dbReference>
<dbReference type="GO" id="GO:0009251">
    <property type="term" value="P:glucan catabolic process"/>
    <property type="evidence" value="ECO:0007669"/>
    <property type="project" value="TreeGrafter"/>
</dbReference>
<evidence type="ECO:0000256" key="20">
    <source>
        <dbReference type="ARBA" id="ARBA00083231"/>
    </source>
</evidence>
<keyword evidence="6" id="KW-0964">Secreted</keyword>
<evidence type="ECO:0000256" key="16">
    <source>
        <dbReference type="ARBA" id="ARBA00041601"/>
    </source>
</evidence>
<dbReference type="InterPro" id="IPR001764">
    <property type="entry name" value="Glyco_hydro_3_N"/>
</dbReference>
<reference evidence="24" key="1">
    <citation type="submission" date="2021-04" db="EMBL/GenBank/DDBJ databases">
        <title>First draft genome resource for Brassicaceae pathogens Fusarium oxysporum f. sp. raphani and Fusarium oxysporum f. sp. rapae.</title>
        <authorList>
            <person name="Asai S."/>
        </authorList>
    </citation>
    <scope>NUCLEOTIDE SEQUENCE</scope>
    <source>
        <strain evidence="24">Tf1262</strain>
    </source>
</reference>
<dbReference type="SUPFAM" id="SSF51445">
    <property type="entry name" value="(Trans)glycosidases"/>
    <property type="match status" value="1"/>
</dbReference>
<protein>
    <recommendedName>
        <fullName evidence="18">Beta-glucosidase cel3A</fullName>
        <ecNumber evidence="5">3.2.1.21</ecNumber>
    </recommendedName>
    <alternativeName>
        <fullName evidence="15">Beta-D-glucoside glucohydrolase G</fullName>
    </alternativeName>
    <alternativeName>
        <fullName evidence="19">Beta-D-glucoside glucohydrolase cel3A</fullName>
    </alternativeName>
    <alternativeName>
        <fullName evidence="16">Cellobiase G</fullName>
    </alternativeName>
    <alternativeName>
        <fullName evidence="21">Cellobiase cel3A</fullName>
    </alternativeName>
    <alternativeName>
        <fullName evidence="17">Gentiobiase G</fullName>
    </alternativeName>
    <alternativeName>
        <fullName evidence="20">Gentiobiase cel3A</fullName>
    </alternativeName>
    <alternativeName>
        <fullName evidence="14">Probable beta-glucosidase G</fullName>
    </alternativeName>
</protein>
<feature type="signal peptide" evidence="22">
    <location>
        <begin position="1"/>
        <end position="16"/>
    </location>
</feature>
<evidence type="ECO:0000256" key="5">
    <source>
        <dbReference type="ARBA" id="ARBA00012744"/>
    </source>
</evidence>
<dbReference type="PRINTS" id="PR00133">
    <property type="entry name" value="GLHYDRLASE3"/>
</dbReference>
<comment type="function">
    <text evidence="13">Beta-glucosidases are one of a number of cellulolytic enzymes involved in the degradation of cellulosic biomass. Catalyzes the last step releasing glucose from the inhibitory cellobiose.</text>
</comment>
<evidence type="ECO:0000256" key="10">
    <source>
        <dbReference type="ARBA" id="ARBA00023277"/>
    </source>
</evidence>
<evidence type="ECO:0000256" key="9">
    <source>
        <dbReference type="ARBA" id="ARBA00023180"/>
    </source>
</evidence>
<keyword evidence="8" id="KW-0378">Hydrolase</keyword>
<dbReference type="PANTHER" id="PTHR42715:SF12">
    <property type="entry name" value="BETA-GLUCOSIDASE G-RELATED"/>
    <property type="match status" value="1"/>
</dbReference>
<proteinExistence type="inferred from homology"/>
<evidence type="ECO:0000256" key="12">
    <source>
        <dbReference type="ARBA" id="ARBA00023326"/>
    </source>
</evidence>
<organism evidence="24 25">
    <name type="scientific">Fusarium oxysporum f. sp. raphani</name>
    <dbReference type="NCBI Taxonomy" id="96318"/>
    <lineage>
        <taxon>Eukaryota</taxon>
        <taxon>Fungi</taxon>
        <taxon>Dikarya</taxon>
        <taxon>Ascomycota</taxon>
        <taxon>Pezizomycotina</taxon>
        <taxon>Sordariomycetes</taxon>
        <taxon>Hypocreomycetidae</taxon>
        <taxon>Hypocreales</taxon>
        <taxon>Nectriaceae</taxon>
        <taxon>Fusarium</taxon>
        <taxon>Fusarium oxysporum species complex</taxon>
    </lineage>
</organism>
<dbReference type="Gene3D" id="2.60.40.10">
    <property type="entry name" value="Immunoglobulins"/>
    <property type="match status" value="1"/>
</dbReference>
<comment type="similarity">
    <text evidence="4">Belongs to the glycosyl hydrolase 3 family.</text>
</comment>
<comment type="subcellular location">
    <subcellularLocation>
        <location evidence="2">Secreted</location>
    </subcellularLocation>
</comment>
<dbReference type="SUPFAM" id="SSF52279">
    <property type="entry name" value="Beta-D-glucan exohydrolase, C-terminal domain"/>
    <property type="match status" value="1"/>
</dbReference>
<dbReference type="InterPro" id="IPR026891">
    <property type="entry name" value="Fn3-like"/>
</dbReference>
<dbReference type="InterPro" id="IPR002772">
    <property type="entry name" value="Glyco_hydro_3_C"/>
</dbReference>
<comment type="caution">
    <text evidence="24">The sequence shown here is derived from an EMBL/GenBank/DDBJ whole genome shotgun (WGS) entry which is preliminary data.</text>
</comment>
<name>A0A8J5QK35_FUSOX</name>
<evidence type="ECO:0000256" key="7">
    <source>
        <dbReference type="ARBA" id="ARBA00022729"/>
    </source>
</evidence>
<evidence type="ECO:0000256" key="11">
    <source>
        <dbReference type="ARBA" id="ARBA00023295"/>
    </source>
</evidence>
<dbReference type="Pfam" id="PF14310">
    <property type="entry name" value="Fn3-like"/>
    <property type="match status" value="1"/>
</dbReference>
<evidence type="ECO:0000256" key="8">
    <source>
        <dbReference type="ARBA" id="ARBA00022801"/>
    </source>
</evidence>
<dbReference type="PANTHER" id="PTHR42715">
    <property type="entry name" value="BETA-GLUCOSIDASE"/>
    <property type="match status" value="1"/>
</dbReference>
<evidence type="ECO:0000256" key="15">
    <source>
        <dbReference type="ARBA" id="ARBA00041276"/>
    </source>
</evidence>
<comment type="catalytic activity">
    <reaction evidence="1">
        <text>Hydrolysis of terminal, non-reducing beta-D-glucosyl residues with release of beta-D-glucose.</text>
        <dbReference type="EC" id="3.2.1.21"/>
    </reaction>
</comment>
<dbReference type="Gene3D" id="3.40.50.1700">
    <property type="entry name" value="Glycoside hydrolase family 3 C-terminal domain"/>
    <property type="match status" value="1"/>
</dbReference>
<comment type="pathway">
    <text evidence="3">Glycan metabolism; cellulose degradation.</text>
</comment>
<keyword evidence="9" id="KW-0325">Glycoprotein</keyword>
<keyword evidence="11" id="KW-0326">Glycosidase</keyword>
<dbReference type="Pfam" id="PF01915">
    <property type="entry name" value="Glyco_hydro_3_C"/>
    <property type="match status" value="1"/>
</dbReference>
<dbReference type="Proteomes" id="UP000693942">
    <property type="component" value="Unassembled WGS sequence"/>
</dbReference>
<evidence type="ECO:0000313" key="25">
    <source>
        <dbReference type="Proteomes" id="UP000693942"/>
    </source>
</evidence>
<evidence type="ECO:0000256" key="6">
    <source>
        <dbReference type="ARBA" id="ARBA00022525"/>
    </source>
</evidence>
<evidence type="ECO:0000256" key="2">
    <source>
        <dbReference type="ARBA" id="ARBA00004613"/>
    </source>
</evidence>
<dbReference type="EC" id="3.2.1.21" evidence="5"/>
<evidence type="ECO:0000256" key="3">
    <source>
        <dbReference type="ARBA" id="ARBA00004987"/>
    </source>
</evidence>
<dbReference type="InterPro" id="IPR017853">
    <property type="entry name" value="GH"/>
</dbReference>
<dbReference type="InterPro" id="IPR036962">
    <property type="entry name" value="Glyco_hydro_3_N_sf"/>
</dbReference>
<evidence type="ECO:0000256" key="18">
    <source>
        <dbReference type="ARBA" id="ARBA00070030"/>
    </source>
</evidence>
<dbReference type="InterPro" id="IPR050288">
    <property type="entry name" value="Cellulose_deg_GH3"/>
</dbReference>
<evidence type="ECO:0000256" key="14">
    <source>
        <dbReference type="ARBA" id="ARBA00039579"/>
    </source>
</evidence>
<feature type="domain" description="Fibronectin type III-like" evidence="23">
    <location>
        <begin position="701"/>
        <end position="773"/>
    </location>
</feature>